<dbReference type="Proteomes" id="UP000317638">
    <property type="component" value="Unassembled WGS sequence"/>
</dbReference>
<sequence length="271" mass="28747">MREGPPARTLVDSPSANPHRAECPTTGGQLSRITFVHAHPDDETIATGALIAQLVERGHAVSVLTATRGELGDVVPGPLSHLAGTPELVAHRENELDAALATLGVTEHAFLGDPPARDGIGSRHYRDSGMAWVSEGVAGPAESSDERSFCAAEEADVVADMIAWLRHVDAELVITYDADGGYGHPDHVRCHHLARTAADVLAREFAVVVHEPGEDVLWLDLERHLPVVIRALEQHASQVSVDGTTLTHSGGQSEPVRTSVGLRGDTGRISA</sequence>
<dbReference type="SUPFAM" id="SSF102588">
    <property type="entry name" value="LmbE-like"/>
    <property type="match status" value="1"/>
</dbReference>
<evidence type="ECO:0000313" key="3">
    <source>
        <dbReference type="EMBL" id="TRY18275.1"/>
    </source>
</evidence>
<feature type="region of interest" description="Disordered" evidence="2">
    <location>
        <begin position="242"/>
        <end position="271"/>
    </location>
</feature>
<dbReference type="GO" id="GO:0016137">
    <property type="term" value="P:glycoside metabolic process"/>
    <property type="evidence" value="ECO:0007669"/>
    <property type="project" value="UniProtKB-ARBA"/>
</dbReference>
<keyword evidence="1" id="KW-0862">Zinc</keyword>
<evidence type="ECO:0000313" key="4">
    <source>
        <dbReference type="Proteomes" id="UP000317638"/>
    </source>
</evidence>
<accession>A0A553K0R2</accession>
<dbReference type="PANTHER" id="PTHR12993:SF26">
    <property type="entry name" value="1D-MYO-INOSITOL 2-ACETAMIDO-2-DEOXY-ALPHA-D-GLUCOPYRANOSIDE DEACETYLASE"/>
    <property type="match status" value="1"/>
</dbReference>
<dbReference type="OrthoDB" id="158614at2"/>
<dbReference type="Pfam" id="PF02585">
    <property type="entry name" value="PIG-L"/>
    <property type="match status" value="1"/>
</dbReference>
<evidence type="ECO:0008006" key="5">
    <source>
        <dbReference type="Google" id="ProtNLM"/>
    </source>
</evidence>
<organism evidence="3 4">
    <name type="scientific">Tessaracoccus rhinocerotis</name>
    <dbReference type="NCBI Taxonomy" id="1689449"/>
    <lineage>
        <taxon>Bacteria</taxon>
        <taxon>Bacillati</taxon>
        <taxon>Actinomycetota</taxon>
        <taxon>Actinomycetes</taxon>
        <taxon>Propionibacteriales</taxon>
        <taxon>Propionibacteriaceae</taxon>
        <taxon>Tessaracoccus</taxon>
    </lineage>
</organism>
<gene>
    <name evidence="3" type="ORF">FOJ82_09570</name>
</gene>
<reference evidence="3 4" key="1">
    <citation type="submission" date="2019-07" db="EMBL/GenBank/DDBJ databases">
        <authorList>
            <person name="Zhou L.-Y."/>
        </authorList>
    </citation>
    <scope>NUCLEOTIDE SEQUENCE [LARGE SCALE GENOMIC DNA]</scope>
    <source>
        <strain evidence="3 4">YIM 101269</strain>
    </source>
</reference>
<protein>
    <recommendedName>
        <fullName evidence="5">GlcNAc-PI de-N-acetylase</fullName>
    </recommendedName>
</protein>
<dbReference type="AlphaFoldDB" id="A0A553K0R2"/>
<feature type="compositionally biased region" description="Polar residues" evidence="2">
    <location>
        <begin position="242"/>
        <end position="256"/>
    </location>
</feature>
<dbReference type="Gene3D" id="3.40.50.10320">
    <property type="entry name" value="LmbE-like"/>
    <property type="match status" value="1"/>
</dbReference>
<comment type="caution">
    <text evidence="3">The sequence shown here is derived from an EMBL/GenBank/DDBJ whole genome shotgun (WGS) entry which is preliminary data.</text>
</comment>
<proteinExistence type="predicted"/>
<dbReference type="InterPro" id="IPR003737">
    <property type="entry name" value="GlcNAc_PI_deacetylase-related"/>
</dbReference>
<dbReference type="PANTHER" id="PTHR12993">
    <property type="entry name" value="N-ACETYLGLUCOSAMINYL-PHOSPHATIDYLINOSITOL DE-N-ACETYLASE-RELATED"/>
    <property type="match status" value="1"/>
</dbReference>
<evidence type="ECO:0000256" key="2">
    <source>
        <dbReference type="SAM" id="MobiDB-lite"/>
    </source>
</evidence>
<feature type="region of interest" description="Disordered" evidence="2">
    <location>
        <begin position="1"/>
        <end position="26"/>
    </location>
</feature>
<name>A0A553K0R2_9ACTN</name>
<dbReference type="GO" id="GO:0016811">
    <property type="term" value="F:hydrolase activity, acting on carbon-nitrogen (but not peptide) bonds, in linear amides"/>
    <property type="evidence" value="ECO:0007669"/>
    <property type="project" value="TreeGrafter"/>
</dbReference>
<dbReference type="EMBL" id="VKKG01000003">
    <property type="protein sequence ID" value="TRY18275.1"/>
    <property type="molecule type" value="Genomic_DNA"/>
</dbReference>
<evidence type="ECO:0000256" key="1">
    <source>
        <dbReference type="ARBA" id="ARBA00022833"/>
    </source>
</evidence>
<dbReference type="InterPro" id="IPR024078">
    <property type="entry name" value="LmbE-like_dom_sf"/>
</dbReference>
<keyword evidence="4" id="KW-1185">Reference proteome</keyword>